<reference evidence="1 2" key="1">
    <citation type="submission" date="2019-03" db="EMBL/GenBank/DDBJ databases">
        <title>Whole genome sequence of Arthrobacter sp JH1-1.</title>
        <authorList>
            <person name="Trinh H.N."/>
        </authorList>
    </citation>
    <scope>NUCLEOTIDE SEQUENCE [LARGE SCALE GENOMIC DNA]</scope>
    <source>
        <strain evidence="1 2">JH1-1</strain>
    </source>
</reference>
<name>A0A4V2ZS14_9MICC</name>
<comment type="caution">
    <text evidence="1">The sequence shown here is derived from an EMBL/GenBank/DDBJ whole genome shotgun (WGS) entry which is preliminary data.</text>
</comment>
<evidence type="ECO:0000313" key="2">
    <source>
        <dbReference type="Proteomes" id="UP000295511"/>
    </source>
</evidence>
<dbReference type="AlphaFoldDB" id="A0A4V2ZS14"/>
<accession>A0A4V2ZS14</accession>
<sequence length="91" mass="10082">MTTPQINQFLQDCIIHDDASDTGITPDAFYGLYVSWCALNLKVPLPDPAFRTALRLAGLRMERNGKNKKSAFHGLRMTGLAAVDYILNSNP</sequence>
<dbReference type="RefSeq" id="WP_133206101.1">
    <property type="nucleotide sequence ID" value="NZ_SMRU01000029.1"/>
</dbReference>
<dbReference type="OrthoDB" id="4947997at2"/>
<gene>
    <name evidence="1" type="ORF">E1809_20520</name>
</gene>
<proteinExistence type="predicted"/>
<evidence type="ECO:0000313" key="1">
    <source>
        <dbReference type="EMBL" id="TDF91514.1"/>
    </source>
</evidence>
<dbReference type="EMBL" id="SMRU01000029">
    <property type="protein sequence ID" value="TDF91514.1"/>
    <property type="molecule type" value="Genomic_DNA"/>
</dbReference>
<organism evidence="1 2">
    <name type="scientific">Arthrobacter terricola</name>
    <dbReference type="NCBI Taxonomy" id="2547396"/>
    <lineage>
        <taxon>Bacteria</taxon>
        <taxon>Bacillati</taxon>
        <taxon>Actinomycetota</taxon>
        <taxon>Actinomycetes</taxon>
        <taxon>Micrococcales</taxon>
        <taxon>Micrococcaceae</taxon>
        <taxon>Arthrobacter</taxon>
    </lineage>
</organism>
<evidence type="ECO:0008006" key="3">
    <source>
        <dbReference type="Google" id="ProtNLM"/>
    </source>
</evidence>
<protein>
    <recommendedName>
        <fullName evidence="3">DNA primase/nucleoside triphosphatase C-terminal domain-containing protein</fullName>
    </recommendedName>
</protein>
<dbReference type="Proteomes" id="UP000295511">
    <property type="component" value="Unassembled WGS sequence"/>
</dbReference>
<keyword evidence="2" id="KW-1185">Reference proteome</keyword>